<evidence type="ECO:0000313" key="4">
    <source>
        <dbReference type="EMBL" id="CAB3782738.1"/>
    </source>
</evidence>
<dbReference type="AlphaFoldDB" id="A0A6J5FQL1"/>
<gene>
    <name evidence="4" type="ORF">LMG28688_01496</name>
</gene>
<dbReference type="InterPro" id="IPR020011">
    <property type="entry name" value="FimV_C"/>
</dbReference>
<proteinExistence type="predicted"/>
<evidence type="ECO:0008006" key="6">
    <source>
        <dbReference type="Google" id="ProtNLM"/>
    </source>
</evidence>
<evidence type="ECO:0000256" key="3">
    <source>
        <dbReference type="SAM" id="SignalP"/>
    </source>
</evidence>
<feature type="compositionally biased region" description="Basic and acidic residues" evidence="1">
    <location>
        <begin position="471"/>
        <end position="481"/>
    </location>
</feature>
<dbReference type="Proteomes" id="UP000494119">
    <property type="component" value="Unassembled WGS sequence"/>
</dbReference>
<dbReference type="NCBIfam" id="TIGR03504">
    <property type="entry name" value="FimV_Cterm"/>
    <property type="match status" value="1"/>
</dbReference>
<keyword evidence="2" id="KW-1133">Transmembrane helix</keyword>
<reference evidence="4 5" key="1">
    <citation type="submission" date="2020-04" db="EMBL/GenBank/DDBJ databases">
        <authorList>
            <person name="De Canck E."/>
        </authorList>
    </citation>
    <scope>NUCLEOTIDE SEQUENCE [LARGE SCALE GENOMIC DNA]</scope>
    <source>
        <strain evidence="4 5">LMG 28688</strain>
    </source>
</reference>
<protein>
    <recommendedName>
        <fullName evidence="6">LysM domain-containing protein</fullName>
    </recommendedName>
</protein>
<feature type="region of interest" description="Disordered" evidence="1">
    <location>
        <begin position="466"/>
        <end position="508"/>
    </location>
</feature>
<feature type="compositionally biased region" description="Low complexity" evidence="1">
    <location>
        <begin position="485"/>
        <end position="498"/>
    </location>
</feature>
<feature type="signal peptide" evidence="3">
    <location>
        <begin position="1"/>
        <end position="27"/>
    </location>
</feature>
<keyword evidence="2" id="KW-0812">Transmembrane</keyword>
<keyword evidence="3" id="KW-0732">Signal</keyword>
<feature type="chain" id="PRO_5026673477" description="LysM domain-containing protein" evidence="3">
    <location>
        <begin position="28"/>
        <end position="695"/>
    </location>
</feature>
<feature type="transmembrane region" description="Helical" evidence="2">
    <location>
        <begin position="308"/>
        <end position="329"/>
    </location>
</feature>
<feature type="compositionally biased region" description="Pro residues" evidence="1">
    <location>
        <begin position="499"/>
        <end position="508"/>
    </location>
</feature>
<keyword evidence="5" id="KW-1185">Reference proteome</keyword>
<dbReference type="InterPro" id="IPR038440">
    <property type="entry name" value="FimV_C_sf"/>
</dbReference>
<sequence length="695" mass="68006">MKMRRTAVAVSAALLVAMAGASGMAHAQSGAVAAVAASAASGASAAAAALPVVGQYTIRPGQSLHDVAVDVTQSHDKTVIARASQALFDANPAAFMKRDPSRLKVGAVLNVPGTPDMASAAAGASALAAAVAASAPGASAAVVAGASSVAEAGASAKAAAATGASAGANAGAPATSGASSAAGASAPEASASAASAQPVSAASAEAGTGAAPAPASDPHSWSGPVQAAPPSAAASEVSAMPGSAASTPTVSSLQQLLALKNRVLMALQQHGIGKPAQVAGVPAGAQVNAAADGAAPGASGAQPGISPVTLGGVAALMLAFVALVVRVLMRKRGKSAPEANESAVEPPAATRPAERNDAPAQPAEPVVPLATGAVAAAAAAVEAKAEAPAEQSPRDAAPDHAVEAEPGNEAPPFEELAGLPSLGETVEPARQPEALHHAEADIDETSAAAHEASQIEPLPIEPTVPVAHSEQYSEPHPESHPESPAPAVEAQAPAAPAEPVAPPLPEPAVPGEYAIPAVPPEQKAEVAMPHVEVPQEFPKSALDALGGLDMPLPPRVETPEPMPGVPLSTEPVATPETTARQALPFAQPPVPPAGEAIEAGITGAGSIAGLGAPRFGALTLDFDLNLPADSAEPLPVFTPEQLSRIARNKLDLAHEYIALGDLSGARALINEVIESNDHATRADAQALLSTLSPLS</sequence>
<dbReference type="Gene3D" id="1.20.58.2200">
    <property type="match status" value="1"/>
</dbReference>
<organism evidence="4 5">
    <name type="scientific">Paraburkholderia caffeinitolerans</name>
    <dbReference type="NCBI Taxonomy" id="1723730"/>
    <lineage>
        <taxon>Bacteria</taxon>
        <taxon>Pseudomonadati</taxon>
        <taxon>Pseudomonadota</taxon>
        <taxon>Betaproteobacteria</taxon>
        <taxon>Burkholderiales</taxon>
        <taxon>Burkholderiaceae</taxon>
        <taxon>Paraburkholderia</taxon>
    </lineage>
</organism>
<feature type="region of interest" description="Disordered" evidence="1">
    <location>
        <begin position="203"/>
        <end position="246"/>
    </location>
</feature>
<keyword evidence="2" id="KW-0472">Membrane</keyword>
<accession>A0A6J5FQL1</accession>
<dbReference type="EMBL" id="CADIKL010000006">
    <property type="protein sequence ID" value="CAB3782738.1"/>
    <property type="molecule type" value="Genomic_DNA"/>
</dbReference>
<evidence type="ECO:0000256" key="1">
    <source>
        <dbReference type="SAM" id="MobiDB-lite"/>
    </source>
</evidence>
<name>A0A6J5FQL1_9BURK</name>
<feature type="compositionally biased region" description="Basic and acidic residues" evidence="1">
    <location>
        <begin position="384"/>
        <end position="403"/>
    </location>
</feature>
<evidence type="ECO:0000256" key="2">
    <source>
        <dbReference type="SAM" id="Phobius"/>
    </source>
</evidence>
<feature type="region of interest" description="Disordered" evidence="1">
    <location>
        <begin position="334"/>
        <end position="363"/>
    </location>
</feature>
<feature type="region of interest" description="Disordered" evidence="1">
    <location>
        <begin position="384"/>
        <end position="416"/>
    </location>
</feature>
<evidence type="ECO:0000313" key="5">
    <source>
        <dbReference type="Proteomes" id="UP000494119"/>
    </source>
</evidence>
<feature type="compositionally biased region" description="Low complexity" evidence="1">
    <location>
        <begin position="203"/>
        <end position="241"/>
    </location>
</feature>